<dbReference type="GO" id="GO:0048029">
    <property type="term" value="F:monosaccharide binding"/>
    <property type="evidence" value="ECO:0007669"/>
    <property type="project" value="InterPro"/>
</dbReference>
<dbReference type="GO" id="GO:0062193">
    <property type="term" value="F:D-ribose pyranase activity"/>
    <property type="evidence" value="ECO:0007669"/>
    <property type="project" value="UniProtKB-EC"/>
</dbReference>
<feature type="active site" description="Proton donor" evidence="6">
    <location>
        <position position="20"/>
    </location>
</feature>
<comment type="caution">
    <text evidence="7">The sequence shown here is derived from an EMBL/GenBank/DDBJ whole genome shotgun (WGS) entry which is preliminary data.</text>
</comment>
<sequence length="139" mass="14651">MKRGVLLNAPLSALVAQIGHTDEITVCDAGLPIPAGPERIDLALMAGTPGLGTVMTALLTDLVVEKVIMASEIKQISPVAHQALVDQLEAHAAAQGKPIAIEYCLHEEFKTRSRQSKAIVRSGEVTPYANLILCAGVAF</sequence>
<dbReference type="Gene3D" id="3.40.1650.10">
    <property type="entry name" value="RbsD-like domain"/>
    <property type="match status" value="1"/>
</dbReference>
<dbReference type="GO" id="GO:0016872">
    <property type="term" value="F:intramolecular lyase activity"/>
    <property type="evidence" value="ECO:0007669"/>
    <property type="project" value="UniProtKB-UniRule"/>
</dbReference>
<dbReference type="UniPathway" id="UPA00916">
    <property type="reaction ID" value="UER00888"/>
</dbReference>
<reference evidence="7 8" key="1">
    <citation type="journal article" date="2017" name="Front. Microbiol.">
        <title>Strong Genomic and Phenotypic Heterogeneity in the Aeromonas sobria Species Complex.</title>
        <authorList>
            <person name="Gauthier J."/>
            <person name="Vincent A.T."/>
            <person name="Charette S.J."/>
            <person name="Derome N."/>
        </authorList>
    </citation>
    <scope>NUCLEOTIDE SEQUENCE [LARGE SCALE GENOMIC DNA]</scope>
    <source>
        <strain evidence="7 8">JF2635</strain>
    </source>
</reference>
<dbReference type="Pfam" id="PF05025">
    <property type="entry name" value="RbsD_FucU"/>
    <property type="match status" value="1"/>
</dbReference>
<evidence type="ECO:0000256" key="6">
    <source>
        <dbReference type="HAMAP-Rule" id="MF_01661"/>
    </source>
</evidence>
<dbReference type="InterPro" id="IPR023750">
    <property type="entry name" value="RbsD-like_sf"/>
</dbReference>
<feature type="binding site" evidence="6">
    <location>
        <position position="28"/>
    </location>
    <ligand>
        <name>substrate</name>
    </ligand>
</feature>
<dbReference type="HAMAP" id="MF_01661">
    <property type="entry name" value="D_rib_pyranase"/>
    <property type="match status" value="1"/>
</dbReference>
<evidence type="ECO:0000256" key="5">
    <source>
        <dbReference type="ARBA" id="ARBA00023277"/>
    </source>
</evidence>
<gene>
    <name evidence="6" type="primary">rbsD</name>
    <name evidence="7" type="ORF">AOX56_13710</name>
</gene>
<dbReference type="AlphaFoldDB" id="A0A2N3J1W0"/>
<evidence type="ECO:0000313" key="7">
    <source>
        <dbReference type="EMBL" id="PKQ79630.1"/>
    </source>
</evidence>
<feature type="binding site" evidence="6">
    <location>
        <position position="106"/>
    </location>
    <ligand>
        <name>substrate</name>
    </ligand>
</feature>
<evidence type="ECO:0000256" key="2">
    <source>
        <dbReference type="ARBA" id="ARBA00012862"/>
    </source>
</evidence>
<dbReference type="EMBL" id="LJZX01000030">
    <property type="protein sequence ID" value="PKQ79630.1"/>
    <property type="molecule type" value="Genomic_DNA"/>
</dbReference>
<comment type="function">
    <text evidence="6">Catalyzes the interconversion of beta-pyran and beta-furan forms of D-ribose.</text>
</comment>
<dbReference type="NCBIfam" id="NF008761">
    <property type="entry name" value="PRK11797.1"/>
    <property type="match status" value="1"/>
</dbReference>
<evidence type="ECO:0000256" key="3">
    <source>
        <dbReference type="ARBA" id="ARBA00022490"/>
    </source>
</evidence>
<keyword evidence="5 6" id="KW-0119">Carbohydrate metabolism</keyword>
<dbReference type="GO" id="GO:0019303">
    <property type="term" value="P:D-ribose catabolic process"/>
    <property type="evidence" value="ECO:0007669"/>
    <property type="project" value="UniProtKB-UniRule"/>
</dbReference>
<dbReference type="InterPro" id="IPR007721">
    <property type="entry name" value="RbsD_FucU"/>
</dbReference>
<dbReference type="SUPFAM" id="SSF102546">
    <property type="entry name" value="RbsD-like"/>
    <property type="match status" value="1"/>
</dbReference>
<dbReference type="Proteomes" id="UP000233526">
    <property type="component" value="Unassembled WGS sequence"/>
</dbReference>
<dbReference type="GO" id="GO:0005829">
    <property type="term" value="C:cytosol"/>
    <property type="evidence" value="ECO:0007669"/>
    <property type="project" value="TreeGrafter"/>
</dbReference>
<keyword evidence="3 6" id="KW-0963">Cytoplasm</keyword>
<name>A0A2N3J1W0_AERSO</name>
<comment type="subunit">
    <text evidence="6">Homodecamer.</text>
</comment>
<protein>
    <recommendedName>
        <fullName evidence="2 6">D-ribose pyranase</fullName>
        <ecNumber evidence="2 6">5.4.99.62</ecNumber>
    </recommendedName>
</protein>
<dbReference type="RefSeq" id="WP_101317155.1">
    <property type="nucleotide sequence ID" value="NZ_CAWNSS010000030.1"/>
</dbReference>
<comment type="pathway">
    <text evidence="6">Carbohydrate metabolism; D-ribose degradation; D-ribose 5-phosphate from beta-D-ribopyranose: step 1/2.</text>
</comment>
<keyword evidence="4 6" id="KW-0413">Isomerase</keyword>
<organism evidence="7 8">
    <name type="scientific">Aeromonas sobria</name>
    <dbReference type="NCBI Taxonomy" id="646"/>
    <lineage>
        <taxon>Bacteria</taxon>
        <taxon>Pseudomonadati</taxon>
        <taxon>Pseudomonadota</taxon>
        <taxon>Gammaproteobacteria</taxon>
        <taxon>Aeromonadales</taxon>
        <taxon>Aeromonadaceae</taxon>
        <taxon>Aeromonas</taxon>
    </lineage>
</organism>
<comment type="subcellular location">
    <subcellularLocation>
        <location evidence="6">Cytoplasm</location>
    </subcellularLocation>
</comment>
<comment type="similarity">
    <text evidence="6">Belongs to the RbsD / FucU family. RbsD subfamily.</text>
</comment>
<proteinExistence type="inferred from homology"/>
<evidence type="ECO:0000313" key="8">
    <source>
        <dbReference type="Proteomes" id="UP000233526"/>
    </source>
</evidence>
<accession>A0A2N3J1W0</accession>
<dbReference type="PANTHER" id="PTHR37831">
    <property type="entry name" value="D-RIBOSE PYRANASE"/>
    <property type="match status" value="1"/>
</dbReference>
<dbReference type="EC" id="5.4.99.62" evidence="2 6"/>
<dbReference type="PANTHER" id="PTHR37831:SF1">
    <property type="entry name" value="D-RIBOSE PYRANASE"/>
    <property type="match status" value="1"/>
</dbReference>
<feature type="binding site" evidence="6">
    <location>
        <begin position="128"/>
        <end position="130"/>
    </location>
    <ligand>
        <name>substrate</name>
    </ligand>
</feature>
<evidence type="ECO:0000256" key="1">
    <source>
        <dbReference type="ARBA" id="ARBA00000223"/>
    </source>
</evidence>
<comment type="catalytic activity">
    <reaction evidence="1 6">
        <text>beta-D-ribopyranose = beta-D-ribofuranose</text>
        <dbReference type="Rhea" id="RHEA:25432"/>
        <dbReference type="ChEBI" id="CHEBI:27476"/>
        <dbReference type="ChEBI" id="CHEBI:47002"/>
        <dbReference type="EC" id="5.4.99.62"/>
    </reaction>
</comment>
<evidence type="ECO:0000256" key="4">
    <source>
        <dbReference type="ARBA" id="ARBA00023235"/>
    </source>
</evidence>
<dbReference type="InterPro" id="IPR023064">
    <property type="entry name" value="D-ribose_pyranase"/>
</dbReference>